<gene>
    <name evidence="2" type="ORF">SYNTR_1643</name>
</gene>
<evidence type="ECO:0000256" key="1">
    <source>
        <dbReference type="SAM" id="MobiDB-lite"/>
    </source>
</evidence>
<proteinExistence type="predicted"/>
<protein>
    <submittedName>
        <fullName evidence="2">Uncharacterized protein</fullName>
    </submittedName>
</protein>
<evidence type="ECO:0000313" key="2">
    <source>
        <dbReference type="EMBL" id="QGU00237.1"/>
    </source>
</evidence>
<name>A0A6I6DGL8_9FIRM</name>
<dbReference type="EMBL" id="CP046457">
    <property type="protein sequence ID" value="QGU00237.1"/>
    <property type="molecule type" value="Genomic_DNA"/>
</dbReference>
<reference evidence="3" key="1">
    <citation type="journal article" date="2019" name="Microbiology">
        <title>Complete Genome Sequence of an Uncultured Bacterium of the Candidate Phylum Bipolaricaulota.</title>
        <authorList>
            <person name="Kadnikov V.V."/>
            <person name="Mardanov A.V."/>
            <person name="Beletsky A.V."/>
            <person name="Frank Y.A."/>
            <person name="Karnachuk O.V."/>
            <person name="Ravin N.V."/>
        </authorList>
    </citation>
    <scope>NUCLEOTIDE SEQUENCE [LARGE SCALE GENOMIC DNA]</scope>
</reference>
<dbReference type="OrthoDB" id="5188902at2"/>
<dbReference type="InterPro" id="IPR046731">
    <property type="entry name" value="DUF6623"/>
</dbReference>
<organism evidence="2 3">
    <name type="scientific">Candidatus Syntrophocurvum alkaliphilum</name>
    <dbReference type="NCBI Taxonomy" id="2293317"/>
    <lineage>
        <taxon>Bacteria</taxon>
        <taxon>Bacillati</taxon>
        <taxon>Bacillota</taxon>
        <taxon>Clostridia</taxon>
        <taxon>Eubacteriales</taxon>
        <taxon>Syntrophomonadaceae</taxon>
        <taxon>Candidatus Syntrophocurvum</taxon>
    </lineage>
</organism>
<dbReference type="KEGG" id="salq:SYNTR_1643"/>
<dbReference type="Proteomes" id="UP000426444">
    <property type="component" value="Chromosome"/>
</dbReference>
<evidence type="ECO:0000313" key="3">
    <source>
        <dbReference type="Proteomes" id="UP000426444"/>
    </source>
</evidence>
<accession>A0A6I6DGL8</accession>
<dbReference type="RefSeq" id="WP_156204044.1">
    <property type="nucleotide sequence ID" value="NZ_CP046457.1"/>
</dbReference>
<dbReference type="AlphaFoldDB" id="A0A6I6DGL8"/>
<feature type="compositionally biased region" description="Basic residues" evidence="1">
    <location>
        <begin position="151"/>
        <end position="173"/>
    </location>
</feature>
<keyword evidence="3" id="KW-1185">Reference proteome</keyword>
<dbReference type="Pfam" id="PF20328">
    <property type="entry name" value="DUF6623"/>
    <property type="match status" value="1"/>
</dbReference>
<feature type="region of interest" description="Disordered" evidence="1">
    <location>
        <begin position="148"/>
        <end position="173"/>
    </location>
</feature>
<sequence>MKTTSLWIHGHSLEVKYPERLLSIQRTNAYALIEGQPGTTNWFQFAIPSPVIMDNKQLKIAAVFIRFKTQSENVYIKAVNLYDGETLIEKFDFHHTQQDFDTIRIDPALVALNWGLGVSVNVAFNEQADPATIAFSAAGCNFISLPEPKMGKKSKVKARKKTSVKKPKLQRRR</sequence>